<keyword evidence="2" id="KW-1185">Reference proteome</keyword>
<dbReference type="EMBL" id="CP136137">
    <property type="protein sequence ID" value="WYY09372.1"/>
    <property type="molecule type" value="Genomic_DNA"/>
</dbReference>
<evidence type="ECO:0000313" key="1">
    <source>
        <dbReference type="EMBL" id="WYY09372.1"/>
    </source>
</evidence>
<sequence>MLARINLSVDAVFVGLDASIDSFNIASTLDIVGGPRTEATREHRRWALARGLPFGFDPR</sequence>
<protein>
    <submittedName>
        <fullName evidence="1">Uncharacterized protein</fullName>
    </submittedName>
</protein>
<name>A0ABZ2U6T9_9ACTN</name>
<reference evidence="1 2" key="1">
    <citation type="journal article" date="2023" name="Virus Evol.">
        <title>Computational host range prediction-The good, the bad, and the ugly.</title>
        <authorList>
            <person name="Howell A.A."/>
            <person name="Versoza C.J."/>
            <person name="Pfeifer S.P."/>
        </authorList>
    </citation>
    <scope>NUCLEOTIDE SEQUENCE [LARGE SCALE GENOMIC DNA]</scope>
    <source>
        <strain evidence="1 2">1610/1b</strain>
    </source>
</reference>
<evidence type="ECO:0000313" key="2">
    <source>
        <dbReference type="Proteomes" id="UP001479933"/>
    </source>
</evidence>
<organism evidence="1 2">
    <name type="scientific">Gordonia hydrophobica</name>
    <dbReference type="NCBI Taxonomy" id="40516"/>
    <lineage>
        <taxon>Bacteria</taxon>
        <taxon>Bacillati</taxon>
        <taxon>Actinomycetota</taxon>
        <taxon>Actinomycetes</taxon>
        <taxon>Mycobacteriales</taxon>
        <taxon>Gordoniaceae</taxon>
        <taxon>Gordonia</taxon>
    </lineage>
</organism>
<accession>A0ABZ2U6T9</accession>
<dbReference type="Proteomes" id="UP001479933">
    <property type="component" value="Chromosome"/>
</dbReference>
<gene>
    <name evidence="1" type="ORF">RVF87_10045</name>
</gene>
<proteinExistence type="predicted"/>
<dbReference type="RefSeq" id="WP_066163432.1">
    <property type="nucleotide sequence ID" value="NZ_CP136137.1"/>
</dbReference>